<evidence type="ECO:0008006" key="2">
    <source>
        <dbReference type="Google" id="ProtNLM"/>
    </source>
</evidence>
<name>A0A382SCF9_9ZZZZ</name>
<feature type="non-terminal residue" evidence="1">
    <location>
        <position position="180"/>
    </location>
</feature>
<evidence type="ECO:0000313" key="1">
    <source>
        <dbReference type="EMBL" id="SVD07640.1"/>
    </source>
</evidence>
<dbReference type="AlphaFoldDB" id="A0A382SCF9"/>
<dbReference type="SUPFAM" id="SSF55383">
    <property type="entry name" value="Copper amine oxidase, domain N"/>
    <property type="match status" value="1"/>
</dbReference>
<gene>
    <name evidence="1" type="ORF">METZ01_LOCUS360494</name>
</gene>
<protein>
    <recommendedName>
        <fullName evidence="2">Copper amine oxidase-like N-terminal domain-containing protein</fullName>
    </recommendedName>
</protein>
<proteinExistence type="predicted"/>
<reference evidence="1" key="1">
    <citation type="submission" date="2018-05" db="EMBL/GenBank/DDBJ databases">
        <authorList>
            <person name="Lanie J.A."/>
            <person name="Ng W.-L."/>
            <person name="Kazmierczak K.M."/>
            <person name="Andrzejewski T.M."/>
            <person name="Davidsen T.M."/>
            <person name="Wayne K.J."/>
            <person name="Tettelin H."/>
            <person name="Glass J.I."/>
            <person name="Rusch D."/>
            <person name="Podicherti R."/>
            <person name="Tsui H.-C.T."/>
            <person name="Winkler M.E."/>
        </authorList>
    </citation>
    <scope>NUCLEOTIDE SEQUENCE</scope>
</reference>
<sequence length="180" mass="20576">MNQYRFKLITAFIFCTLLFNLLNGQAELISKTKLYDINGTKYISAVEYAKTQNIRTIFYDDKEKLELRFQNVKLVLSPHSSFIRVNDETYHMYVPIIYDGNDFYIPVTPFLDILNKSGLPIALVDSSEKFILTTAPLYNVNGLSVKNKVNGTIIEINTSKRFTKDVLAASITRGGWLNLT</sequence>
<dbReference type="InterPro" id="IPR036582">
    <property type="entry name" value="Mao_N_sf"/>
</dbReference>
<organism evidence="1">
    <name type="scientific">marine metagenome</name>
    <dbReference type="NCBI Taxonomy" id="408172"/>
    <lineage>
        <taxon>unclassified sequences</taxon>
        <taxon>metagenomes</taxon>
        <taxon>ecological metagenomes</taxon>
    </lineage>
</organism>
<accession>A0A382SCF9</accession>
<dbReference type="EMBL" id="UINC01128100">
    <property type="protein sequence ID" value="SVD07640.1"/>
    <property type="molecule type" value="Genomic_DNA"/>
</dbReference>